<dbReference type="AlphaFoldDB" id="A0A7J5BP51"/>
<evidence type="ECO:0000313" key="3">
    <source>
        <dbReference type="EMBL" id="KAB1654544.1"/>
    </source>
</evidence>
<dbReference type="EMBL" id="WBJZ01000018">
    <property type="protein sequence ID" value="KAB1654544.1"/>
    <property type="molecule type" value="Genomic_DNA"/>
</dbReference>
<feature type="domain" description="DUF4234" evidence="2">
    <location>
        <begin position="24"/>
        <end position="95"/>
    </location>
</feature>
<protein>
    <submittedName>
        <fullName evidence="3">DUF4234 domain-containing protein</fullName>
    </submittedName>
</protein>
<dbReference type="InterPro" id="IPR025328">
    <property type="entry name" value="DUF4234"/>
</dbReference>
<evidence type="ECO:0000259" key="2">
    <source>
        <dbReference type="Pfam" id="PF14018"/>
    </source>
</evidence>
<gene>
    <name evidence="3" type="ORF">F8O01_13390</name>
</gene>
<dbReference type="Proteomes" id="UP000467240">
    <property type="component" value="Unassembled WGS sequence"/>
</dbReference>
<keyword evidence="1" id="KW-0472">Membrane</keyword>
<sequence length="148" mass="16637">MTISSLPQSAPQFAPVHANYDTNRSLTKFVLLGIITFGIYMIWSTARAGDDLNAIASRWDNRRSMNFWLLALVVGPLTLGIAPLVWWHVTSERIGNEQQRRGLPVTVTAADFWLWSILGAVIFVGPFIFMHKWLTGMNQLCADFNARG</sequence>
<dbReference type="Pfam" id="PF14018">
    <property type="entry name" value="DUF4234"/>
    <property type="match status" value="1"/>
</dbReference>
<reference evidence="3 4" key="1">
    <citation type="submission" date="2019-09" db="EMBL/GenBank/DDBJ databases">
        <title>Phylogeny of genus Pseudoclavibacter and closely related genus.</title>
        <authorList>
            <person name="Li Y."/>
        </authorList>
    </citation>
    <scope>NUCLEOTIDE SEQUENCE [LARGE SCALE GENOMIC DNA]</scope>
    <source>
        <strain evidence="3 4">DSM 23821</strain>
    </source>
</reference>
<accession>A0A7J5BP51</accession>
<comment type="caution">
    <text evidence="3">The sequence shown here is derived from an EMBL/GenBank/DDBJ whole genome shotgun (WGS) entry which is preliminary data.</text>
</comment>
<keyword evidence="1" id="KW-1133">Transmembrane helix</keyword>
<proteinExistence type="predicted"/>
<feature type="transmembrane region" description="Helical" evidence="1">
    <location>
        <begin position="29"/>
        <end position="46"/>
    </location>
</feature>
<feature type="transmembrane region" description="Helical" evidence="1">
    <location>
        <begin position="112"/>
        <end position="130"/>
    </location>
</feature>
<organism evidence="3 4">
    <name type="scientific">Pseudoclavibacter chungangensis</name>
    <dbReference type="NCBI Taxonomy" id="587635"/>
    <lineage>
        <taxon>Bacteria</taxon>
        <taxon>Bacillati</taxon>
        <taxon>Actinomycetota</taxon>
        <taxon>Actinomycetes</taxon>
        <taxon>Micrococcales</taxon>
        <taxon>Microbacteriaceae</taxon>
        <taxon>Pseudoclavibacter</taxon>
    </lineage>
</organism>
<dbReference type="OrthoDB" id="3239327at2"/>
<evidence type="ECO:0000313" key="4">
    <source>
        <dbReference type="Proteomes" id="UP000467240"/>
    </source>
</evidence>
<name>A0A7J5BP51_9MICO</name>
<keyword evidence="1" id="KW-0812">Transmembrane</keyword>
<keyword evidence="4" id="KW-1185">Reference proteome</keyword>
<dbReference type="RefSeq" id="WP_158041460.1">
    <property type="nucleotide sequence ID" value="NZ_JACCFV010000001.1"/>
</dbReference>
<feature type="transmembrane region" description="Helical" evidence="1">
    <location>
        <begin position="67"/>
        <end position="89"/>
    </location>
</feature>
<evidence type="ECO:0000256" key="1">
    <source>
        <dbReference type="SAM" id="Phobius"/>
    </source>
</evidence>